<gene>
    <name evidence="9" type="ORF">HERILL_LOCUS9692</name>
</gene>
<dbReference type="Proteomes" id="UP000594454">
    <property type="component" value="Chromosome 4"/>
</dbReference>
<dbReference type="GO" id="GO:0005886">
    <property type="term" value="C:plasma membrane"/>
    <property type="evidence" value="ECO:0007669"/>
    <property type="project" value="UniProtKB-SubCell"/>
</dbReference>
<name>A0A7R8YWM4_HERIL</name>
<keyword evidence="2" id="KW-1003">Cell membrane</keyword>
<feature type="transmembrane region" description="Helical" evidence="8">
    <location>
        <begin position="550"/>
        <end position="570"/>
    </location>
</feature>
<dbReference type="EMBL" id="LR899012">
    <property type="protein sequence ID" value="CAD7086956.1"/>
    <property type="molecule type" value="Genomic_DNA"/>
</dbReference>
<dbReference type="InterPro" id="IPR052192">
    <property type="entry name" value="Insect_Ionotropic_Sensory_Rcpt"/>
</dbReference>
<evidence type="ECO:0000256" key="3">
    <source>
        <dbReference type="ARBA" id="ARBA00022692"/>
    </source>
</evidence>
<dbReference type="InParanoid" id="A0A7R8YWM4"/>
<dbReference type="AlphaFoldDB" id="A0A7R8YWM4"/>
<feature type="transmembrane region" description="Helical" evidence="8">
    <location>
        <begin position="363"/>
        <end position="380"/>
    </location>
</feature>
<dbReference type="PANTHER" id="PTHR42643">
    <property type="entry name" value="IONOTROPIC RECEPTOR 20A-RELATED"/>
    <property type="match status" value="1"/>
</dbReference>
<evidence type="ECO:0000256" key="1">
    <source>
        <dbReference type="ARBA" id="ARBA00004651"/>
    </source>
</evidence>
<protein>
    <recommendedName>
        <fullName evidence="11">Ionotropic receptor</fullName>
    </recommendedName>
</protein>
<keyword evidence="10" id="KW-1185">Reference proteome</keyword>
<evidence type="ECO:0000256" key="6">
    <source>
        <dbReference type="ARBA" id="ARBA00023170"/>
    </source>
</evidence>
<organism evidence="9 10">
    <name type="scientific">Hermetia illucens</name>
    <name type="common">Black soldier fly</name>
    <dbReference type="NCBI Taxonomy" id="343691"/>
    <lineage>
        <taxon>Eukaryota</taxon>
        <taxon>Metazoa</taxon>
        <taxon>Ecdysozoa</taxon>
        <taxon>Arthropoda</taxon>
        <taxon>Hexapoda</taxon>
        <taxon>Insecta</taxon>
        <taxon>Pterygota</taxon>
        <taxon>Neoptera</taxon>
        <taxon>Endopterygota</taxon>
        <taxon>Diptera</taxon>
        <taxon>Brachycera</taxon>
        <taxon>Stratiomyomorpha</taxon>
        <taxon>Stratiomyidae</taxon>
        <taxon>Hermetiinae</taxon>
        <taxon>Hermetia</taxon>
    </lineage>
</organism>
<comment type="subcellular location">
    <subcellularLocation>
        <location evidence="1">Cell membrane</location>
        <topology evidence="1">Multi-pass membrane protein</topology>
    </subcellularLocation>
</comment>
<reference evidence="9 10" key="1">
    <citation type="submission" date="2020-11" db="EMBL/GenBank/DDBJ databases">
        <authorList>
            <person name="Wallbank WR R."/>
            <person name="Pardo Diaz C."/>
            <person name="Kozak K."/>
            <person name="Martin S."/>
            <person name="Jiggins C."/>
            <person name="Moest M."/>
            <person name="Warren A I."/>
            <person name="Generalovic N T."/>
            <person name="Byers J.R.P. K."/>
            <person name="Montejo-Kovacevich G."/>
            <person name="Yen C E."/>
        </authorList>
    </citation>
    <scope>NUCLEOTIDE SEQUENCE [LARGE SCALE GENOMIC DNA]</scope>
</reference>
<evidence type="ECO:0000313" key="9">
    <source>
        <dbReference type="EMBL" id="CAD7086956.1"/>
    </source>
</evidence>
<evidence type="ECO:0000256" key="8">
    <source>
        <dbReference type="SAM" id="Phobius"/>
    </source>
</evidence>
<keyword evidence="4 8" id="KW-1133">Transmembrane helix</keyword>
<feature type="transmembrane region" description="Helical" evidence="8">
    <location>
        <begin position="294"/>
        <end position="321"/>
    </location>
</feature>
<keyword evidence="7" id="KW-0325">Glycoprotein</keyword>
<keyword evidence="5 8" id="KW-0472">Membrane</keyword>
<dbReference type="PANTHER" id="PTHR42643:SF41">
    <property type="entry name" value="IONOTROPIC RECEPTOR 20A-RELATED"/>
    <property type="match status" value="1"/>
</dbReference>
<evidence type="ECO:0000256" key="4">
    <source>
        <dbReference type="ARBA" id="ARBA00022989"/>
    </source>
</evidence>
<evidence type="ECO:0000256" key="5">
    <source>
        <dbReference type="ARBA" id="ARBA00023136"/>
    </source>
</evidence>
<proteinExistence type="predicted"/>
<keyword evidence="6" id="KW-0675">Receptor</keyword>
<dbReference type="OrthoDB" id="7969653at2759"/>
<evidence type="ECO:0000313" key="10">
    <source>
        <dbReference type="Proteomes" id="UP000594454"/>
    </source>
</evidence>
<evidence type="ECO:0000256" key="7">
    <source>
        <dbReference type="ARBA" id="ARBA00023180"/>
    </source>
</evidence>
<dbReference type="SUPFAM" id="SSF53850">
    <property type="entry name" value="Periplasmic binding protein-like II"/>
    <property type="match status" value="1"/>
</dbReference>
<keyword evidence="3 8" id="KW-0812">Transmembrane</keyword>
<evidence type="ECO:0000256" key="2">
    <source>
        <dbReference type="ARBA" id="ARBA00022475"/>
    </source>
</evidence>
<evidence type="ECO:0008006" key="11">
    <source>
        <dbReference type="Google" id="ProtNLM"/>
    </source>
</evidence>
<accession>A0A7R8YWM4</accession>
<sequence length="581" mass="67119">MKISRIIYEVLLIASLRGVEIFAVRFKEIIHEITKIYDFRTILCFTSDTAGGELTEGLCGMESHVKCIPRLIYNHSFQITKTESIFNANVLSIAFISDSNKENILEVIKAALEDNLRAKAIFYFLPEMVPNINLKNFSDWLWEERILYSLMVADDRVFTYNPYPEVRLVEVTSIGSLESVFTAKLADFHGTAVRVVRSIEISRDIEYVDRNGNIQFGGRFMKTILAFIKKHNGTFVEQKVKKDMSDVLELLENRKIDFISMTVMMRIEGITPSYPLSTITPCVLIPYQKELPRVYYLMLPFQMSAWILFGVGAIFIFFVIAVTELLYGRSPASICHDTPFQVWRILTLQIHFRDELGTNHRRMFINFLATIQFMLLLSLYQSGLSSFYTKSVSTKQIDTPEDLVKTSYKIVSPLLQLNFIRELEVLPKSVLERFVGDDTLVNSNLNQMNPKFGYLPPSEFKDFLKELEERPSTKIFHLTKMCTPGVLLSIATQKDSPFKDIFDDTIFRLIDTGLILKWHKDTIYELKQVGFVRMELADESVLRPLKLKELYFVWVIYAVGVVLGFVVFFVEKLVKNRICSK</sequence>